<gene>
    <name evidence="8" type="ORF">ENE75_10620</name>
</gene>
<reference evidence="8 9" key="1">
    <citation type="submission" date="2019-01" db="EMBL/GenBank/DDBJ databases">
        <authorList>
            <person name="Chen W.-M."/>
        </authorList>
    </citation>
    <scope>NUCLEOTIDE SEQUENCE [LARGE SCALE GENOMIC DNA]</scope>
    <source>
        <strain evidence="8 9">ICH-3</strain>
    </source>
</reference>
<protein>
    <submittedName>
        <fullName evidence="8">Aminotransferase class I/II-fold pyridoxal phosphate-dependent enzyme</fullName>
    </submittedName>
</protein>
<keyword evidence="3 8" id="KW-0032">Aminotransferase</keyword>
<organism evidence="8 9">
    <name type="scientific">Rubrivivax albus</name>
    <dbReference type="NCBI Taxonomy" id="2499835"/>
    <lineage>
        <taxon>Bacteria</taxon>
        <taxon>Pseudomonadati</taxon>
        <taxon>Pseudomonadota</taxon>
        <taxon>Betaproteobacteria</taxon>
        <taxon>Burkholderiales</taxon>
        <taxon>Sphaerotilaceae</taxon>
        <taxon>Rubrivivax</taxon>
    </lineage>
</organism>
<dbReference type="InterPro" id="IPR012338">
    <property type="entry name" value="Beta-lactam/transpept-like"/>
</dbReference>
<evidence type="ECO:0000256" key="5">
    <source>
        <dbReference type="ARBA" id="ARBA00022898"/>
    </source>
</evidence>
<comment type="cofactor">
    <cofactor evidence="1">
        <name>pyridoxal 5'-phosphate</name>
        <dbReference type="ChEBI" id="CHEBI:597326"/>
    </cofactor>
</comment>
<evidence type="ECO:0000313" key="8">
    <source>
        <dbReference type="EMBL" id="RVT51291.1"/>
    </source>
</evidence>
<dbReference type="Proteomes" id="UP000288178">
    <property type="component" value="Unassembled WGS sequence"/>
</dbReference>
<feature type="domain" description="Beta-lactamase-related" evidence="6">
    <location>
        <begin position="38"/>
        <end position="354"/>
    </location>
</feature>
<dbReference type="SUPFAM" id="SSF56601">
    <property type="entry name" value="beta-lactamase/transpeptidase-like"/>
    <property type="match status" value="1"/>
</dbReference>
<accession>A0A437JV92</accession>
<dbReference type="EMBL" id="SACT01000003">
    <property type="protein sequence ID" value="RVT51291.1"/>
    <property type="molecule type" value="Genomic_DNA"/>
</dbReference>
<evidence type="ECO:0000313" key="9">
    <source>
        <dbReference type="Proteomes" id="UP000288178"/>
    </source>
</evidence>
<dbReference type="PANTHER" id="PTHR46383:SF1">
    <property type="entry name" value="ASPARTATE AMINOTRANSFERASE"/>
    <property type="match status" value="1"/>
</dbReference>
<dbReference type="InterPro" id="IPR015422">
    <property type="entry name" value="PyrdxlP-dep_Trfase_small"/>
</dbReference>
<dbReference type="InterPro" id="IPR004839">
    <property type="entry name" value="Aminotransferase_I/II_large"/>
</dbReference>
<feature type="domain" description="Aminotransferase class I/classII large" evidence="7">
    <location>
        <begin position="525"/>
        <end position="864"/>
    </location>
</feature>
<evidence type="ECO:0000256" key="2">
    <source>
        <dbReference type="ARBA" id="ARBA00007441"/>
    </source>
</evidence>
<sequence>MAASFPELPTLDPPRIEYALREQLLPIVRVVGEDLRRPMAQRLADYGCPGLAVAVLDDGQVAWTGGFGVTERGGAAVDAQTLFSGASISKPLTAVLVMQQVERGVFDLDVDVNRYLQSWKVPENEHTRHHPVTLRHLLSHRAGTTVHGFGGHPPGSPLATALDTLLGRPPASTPPVTVDKAPGGAVRYSGGGYTIAQLLLEEHTGLGFAELAQQMLFGPLGMDSSSFAAPLPDALAARAACGHDAQGQPLPGRLSVCAQAGAGGVHITAADYARFMGAFRDAYIGRETPLLQPASARAMVESRDGHEFGLGWRVLGAGDTLRIAHGGSNEGYQCETTCHLASGRGAVVLTNAVSGALLYWEVLNTLADLCAWPGFLRAPKVVQPLDAEARRRIAGRYRIVSGVEAPWIDVVEREGQIWSHIVGHRAPPVPVMMDEHGRLFNRFSPFESTVVRDAEGVVVELAAYDGTVEVLRARRETPAAPPGDVGMTAVELAARPAVRALEASRIREVANAAMGRDDVLAFWFGEPDTVTPAFIREAAQASLAQGETFYSQNLGLPALRDAIASYGHRLHGRGRPERIAVTASGMSALALAGQALLSPGDRVVVIGPAWPNLVQGPRILGASVQVVPLDFGAAGWTLDLDRLLQALTPSTRLLILNSPANPTGWTMAPAAQQQVLAHCRRHGIWILSDDAYERLYLDDARLGARAPVLADIADDDDRLISANTFSKTWQMTGWRLGWLDVPPALMGDLSKLIEFNTSCVPVFVQRAGIAAVESGEPAVEAFVSRLRAGRDALLQGLQALPGVRAVAPPAAMYAFFAVDGMTDSVAFCRRLVTEHGLGLAPGVAFGSEGEGFLRWCFAASPERIADGLSRFSQALRGPSPLF</sequence>
<name>A0A437JV92_9BURK</name>
<keyword evidence="5" id="KW-0663">Pyridoxal phosphate</keyword>
<dbReference type="InterPro" id="IPR001466">
    <property type="entry name" value="Beta-lactam-related"/>
</dbReference>
<evidence type="ECO:0000256" key="1">
    <source>
        <dbReference type="ARBA" id="ARBA00001933"/>
    </source>
</evidence>
<dbReference type="Pfam" id="PF00155">
    <property type="entry name" value="Aminotran_1_2"/>
    <property type="match status" value="1"/>
</dbReference>
<evidence type="ECO:0000259" key="6">
    <source>
        <dbReference type="Pfam" id="PF00144"/>
    </source>
</evidence>
<keyword evidence="4 8" id="KW-0808">Transferase</keyword>
<dbReference type="Gene3D" id="3.40.640.10">
    <property type="entry name" value="Type I PLP-dependent aspartate aminotransferase-like (Major domain)"/>
    <property type="match status" value="1"/>
</dbReference>
<dbReference type="SUPFAM" id="SSF53383">
    <property type="entry name" value="PLP-dependent transferases"/>
    <property type="match status" value="1"/>
</dbReference>
<comment type="similarity">
    <text evidence="2">Belongs to the class-I pyridoxal-phosphate-dependent aminotransferase family.</text>
</comment>
<keyword evidence="9" id="KW-1185">Reference proteome</keyword>
<evidence type="ECO:0000259" key="7">
    <source>
        <dbReference type="Pfam" id="PF00155"/>
    </source>
</evidence>
<proteinExistence type="inferred from homology"/>
<dbReference type="PANTHER" id="PTHR46383">
    <property type="entry name" value="ASPARTATE AMINOTRANSFERASE"/>
    <property type="match status" value="1"/>
</dbReference>
<dbReference type="InterPro" id="IPR015421">
    <property type="entry name" value="PyrdxlP-dep_Trfase_major"/>
</dbReference>
<dbReference type="InterPro" id="IPR050596">
    <property type="entry name" value="AspAT/PAT-like"/>
</dbReference>
<dbReference type="GO" id="GO:0008483">
    <property type="term" value="F:transaminase activity"/>
    <property type="evidence" value="ECO:0007669"/>
    <property type="project" value="UniProtKB-KW"/>
</dbReference>
<dbReference type="GO" id="GO:0006520">
    <property type="term" value="P:amino acid metabolic process"/>
    <property type="evidence" value="ECO:0007669"/>
    <property type="project" value="InterPro"/>
</dbReference>
<comment type="caution">
    <text evidence="8">The sequence shown here is derived from an EMBL/GenBank/DDBJ whole genome shotgun (WGS) entry which is preliminary data.</text>
</comment>
<dbReference type="NCBIfam" id="NF004770">
    <property type="entry name" value="PRK06108.1"/>
    <property type="match status" value="1"/>
</dbReference>
<dbReference type="GO" id="GO:0030170">
    <property type="term" value="F:pyridoxal phosphate binding"/>
    <property type="evidence" value="ECO:0007669"/>
    <property type="project" value="InterPro"/>
</dbReference>
<dbReference type="Gene3D" id="3.40.710.10">
    <property type="entry name" value="DD-peptidase/beta-lactamase superfamily"/>
    <property type="match status" value="1"/>
</dbReference>
<evidence type="ECO:0000256" key="3">
    <source>
        <dbReference type="ARBA" id="ARBA00022576"/>
    </source>
</evidence>
<dbReference type="AlphaFoldDB" id="A0A437JV92"/>
<dbReference type="OrthoDB" id="9799367at2"/>
<dbReference type="Pfam" id="PF00144">
    <property type="entry name" value="Beta-lactamase"/>
    <property type="match status" value="1"/>
</dbReference>
<evidence type="ECO:0000256" key="4">
    <source>
        <dbReference type="ARBA" id="ARBA00022679"/>
    </source>
</evidence>
<dbReference type="CDD" id="cd00609">
    <property type="entry name" value="AAT_like"/>
    <property type="match status" value="1"/>
</dbReference>
<dbReference type="Gene3D" id="3.90.1150.10">
    <property type="entry name" value="Aspartate Aminotransferase, domain 1"/>
    <property type="match status" value="1"/>
</dbReference>
<dbReference type="InterPro" id="IPR015424">
    <property type="entry name" value="PyrdxlP-dep_Trfase"/>
</dbReference>